<reference evidence="2 3" key="1">
    <citation type="journal article" date="2012" name="J. Bacteriol.">
        <title>Draft Genome Sequence Determination for Cystic Fibrosis and Chronic Granulomatous Disease Burkholderia multivorans Isolates.</title>
        <authorList>
            <person name="Varga J.J."/>
            <person name="Losada L."/>
            <person name="Zelazny A.M."/>
            <person name="Brinkac L."/>
            <person name="Harkins D."/>
            <person name="Radune D."/>
            <person name="Hostetler J."/>
            <person name="Sampaio E.P."/>
            <person name="Ronning C.M."/>
            <person name="Nierman W.C."/>
            <person name="Greenberg D.E."/>
            <person name="Holland S.M."/>
            <person name="Goldberg J.B."/>
        </authorList>
    </citation>
    <scope>NUCLEOTIDE SEQUENCE [LARGE SCALE GENOMIC DNA]</scope>
    <source>
        <strain evidence="2 3">CGD2</strain>
    </source>
</reference>
<evidence type="ECO:0000256" key="1">
    <source>
        <dbReference type="SAM" id="MobiDB-lite"/>
    </source>
</evidence>
<sequence length="37" mass="4189">MMVATPDAIPIARKHASLSDSKKRPTRIRSRIINTKQ</sequence>
<dbReference type="EMBL" id="ACFC01000001">
    <property type="protein sequence ID" value="EEE09035.1"/>
    <property type="molecule type" value="Genomic_DNA"/>
</dbReference>
<comment type="caution">
    <text evidence="2">The sequence shown here is derived from an EMBL/GenBank/DDBJ whole genome shotgun (WGS) entry which is preliminary data.</text>
</comment>
<protein>
    <submittedName>
        <fullName evidence="2">Uncharacterized protein</fullName>
    </submittedName>
</protein>
<dbReference type="Proteomes" id="UP000004535">
    <property type="component" value="Unassembled WGS sequence"/>
</dbReference>
<gene>
    <name evidence="2" type="ORF">BURMUCGD2_4407</name>
</gene>
<accession>B9BH64</accession>
<evidence type="ECO:0000313" key="2">
    <source>
        <dbReference type="EMBL" id="EEE09035.1"/>
    </source>
</evidence>
<name>B9BH64_9BURK</name>
<organism evidence="2 3">
    <name type="scientific">Burkholderia multivorans CGD2</name>
    <dbReference type="NCBI Taxonomy" id="513052"/>
    <lineage>
        <taxon>Bacteria</taxon>
        <taxon>Pseudomonadati</taxon>
        <taxon>Pseudomonadota</taxon>
        <taxon>Betaproteobacteria</taxon>
        <taxon>Burkholderiales</taxon>
        <taxon>Burkholderiaceae</taxon>
        <taxon>Burkholderia</taxon>
        <taxon>Burkholderia cepacia complex</taxon>
    </lineage>
</organism>
<feature type="region of interest" description="Disordered" evidence="1">
    <location>
        <begin position="1"/>
        <end position="37"/>
    </location>
</feature>
<proteinExistence type="predicted"/>
<evidence type="ECO:0000313" key="3">
    <source>
        <dbReference type="Proteomes" id="UP000004535"/>
    </source>
</evidence>
<dbReference type="AlphaFoldDB" id="B9BH64"/>